<dbReference type="InterPro" id="IPR036705">
    <property type="entry name" value="Ribosyl_crysJ1_sf"/>
</dbReference>
<reference evidence="1 2" key="1">
    <citation type="submission" date="2021-01" db="EMBL/GenBank/DDBJ databases">
        <title>Whole genome shotgun sequence of Asanoa iriomotensis NBRC 100142.</title>
        <authorList>
            <person name="Komaki H."/>
            <person name="Tamura T."/>
        </authorList>
    </citation>
    <scope>NUCLEOTIDE SEQUENCE [LARGE SCALE GENOMIC DNA]</scope>
    <source>
        <strain evidence="1 2">NBRC 100142</strain>
    </source>
</reference>
<protein>
    <recommendedName>
        <fullName evidence="3">ADP-ribosylglycohydrolase</fullName>
    </recommendedName>
</protein>
<dbReference type="InterPro" id="IPR005502">
    <property type="entry name" value="Ribosyl_crysJ1"/>
</dbReference>
<proteinExistence type="predicted"/>
<dbReference type="RefSeq" id="WP_203700850.1">
    <property type="nucleotide sequence ID" value="NZ_BAAALU010000005.1"/>
</dbReference>
<dbReference type="SUPFAM" id="SSF101478">
    <property type="entry name" value="ADP-ribosylglycohydrolase"/>
    <property type="match status" value="1"/>
</dbReference>
<keyword evidence="2" id="KW-1185">Reference proteome</keyword>
<accession>A0ABQ4BX82</accession>
<evidence type="ECO:0000313" key="2">
    <source>
        <dbReference type="Proteomes" id="UP000624325"/>
    </source>
</evidence>
<evidence type="ECO:0000313" key="1">
    <source>
        <dbReference type="EMBL" id="GIF55139.1"/>
    </source>
</evidence>
<evidence type="ECO:0008006" key="3">
    <source>
        <dbReference type="Google" id="ProtNLM"/>
    </source>
</evidence>
<name>A0ABQ4BX82_9ACTN</name>
<comment type="caution">
    <text evidence="1">The sequence shown here is derived from an EMBL/GenBank/DDBJ whole genome shotgun (WGS) entry which is preliminary data.</text>
</comment>
<dbReference type="Gene3D" id="1.10.4080.10">
    <property type="entry name" value="ADP-ribosylation/Crystallin J1"/>
    <property type="match status" value="1"/>
</dbReference>
<gene>
    <name evidence="1" type="ORF">Air01nite_12340</name>
</gene>
<sequence length="438" mass="47445">MHDPLSSFDLVHDELDQARETGHLVDDLAAELATLDPGDSVALEALYVRVLAAPRGTDWPYEEPEGLDAILASLPAAPRGPVGAGLTGATLADKVRGGWLGRIAGCNLGKPVENGAHWTSAHLRDYLERAGAYPLRDYLPVLDPMPAEFVLRENWESTTRGRVRGSDRDDDIDYAILGLHLLEQHGAALTPHDVANAWLTLLPYLQTYTAERATYRSLLSGVPVELAASTRNPYREWIGALIRGDAFGWTNPGRPRDAIRLAYQDASLSHTGNGVYGELWAAAIVASAFTAGTVREAYDHALHFVPPGSRLHEALAAVRDLRDSGVTWDVALVTIQERWGHYSWVHTVNNAAVIAAGLLWGEDDYATTVGLTVQGGWDTDSNGATAGSVVGVVLGADRLPEHFVGPLEDRTRSALFGYDNSLISELARRTLALTKVDR</sequence>
<organism evidence="1 2">
    <name type="scientific">Asanoa iriomotensis</name>
    <dbReference type="NCBI Taxonomy" id="234613"/>
    <lineage>
        <taxon>Bacteria</taxon>
        <taxon>Bacillati</taxon>
        <taxon>Actinomycetota</taxon>
        <taxon>Actinomycetes</taxon>
        <taxon>Micromonosporales</taxon>
        <taxon>Micromonosporaceae</taxon>
        <taxon>Asanoa</taxon>
    </lineage>
</organism>
<dbReference type="Proteomes" id="UP000624325">
    <property type="component" value="Unassembled WGS sequence"/>
</dbReference>
<dbReference type="EMBL" id="BONC01000005">
    <property type="protein sequence ID" value="GIF55139.1"/>
    <property type="molecule type" value="Genomic_DNA"/>
</dbReference>
<dbReference type="Pfam" id="PF03747">
    <property type="entry name" value="ADP_ribosyl_GH"/>
    <property type="match status" value="1"/>
</dbReference>